<feature type="non-terminal residue" evidence="1">
    <location>
        <position position="52"/>
    </location>
</feature>
<gene>
    <name evidence="1" type="ORF">AMORRO_LOCUS13056</name>
</gene>
<name>A0A9N9I1T0_9GLOM</name>
<dbReference type="Proteomes" id="UP000789342">
    <property type="component" value="Unassembled WGS sequence"/>
</dbReference>
<proteinExistence type="predicted"/>
<accession>A0A9N9I1T0</accession>
<keyword evidence="2" id="KW-1185">Reference proteome</keyword>
<protein>
    <submittedName>
        <fullName evidence="1">3636_t:CDS:1</fullName>
    </submittedName>
</protein>
<organism evidence="1 2">
    <name type="scientific">Acaulospora morrowiae</name>
    <dbReference type="NCBI Taxonomy" id="94023"/>
    <lineage>
        <taxon>Eukaryota</taxon>
        <taxon>Fungi</taxon>
        <taxon>Fungi incertae sedis</taxon>
        <taxon>Mucoromycota</taxon>
        <taxon>Glomeromycotina</taxon>
        <taxon>Glomeromycetes</taxon>
        <taxon>Diversisporales</taxon>
        <taxon>Acaulosporaceae</taxon>
        <taxon>Acaulospora</taxon>
    </lineage>
</organism>
<reference evidence="1" key="1">
    <citation type="submission" date="2021-06" db="EMBL/GenBank/DDBJ databases">
        <authorList>
            <person name="Kallberg Y."/>
            <person name="Tangrot J."/>
            <person name="Rosling A."/>
        </authorList>
    </citation>
    <scope>NUCLEOTIDE SEQUENCE</scope>
    <source>
        <strain evidence="1">CL551</strain>
    </source>
</reference>
<sequence>MTIDLLEIHIQLVNAWDQSAPSLVTVWCWIHNFKEGREDLNDNSQSGRPREA</sequence>
<comment type="caution">
    <text evidence="1">The sequence shown here is derived from an EMBL/GenBank/DDBJ whole genome shotgun (WGS) entry which is preliminary data.</text>
</comment>
<dbReference type="OrthoDB" id="10017160at2759"/>
<evidence type="ECO:0000313" key="2">
    <source>
        <dbReference type="Proteomes" id="UP000789342"/>
    </source>
</evidence>
<dbReference type="EMBL" id="CAJVPV010021070">
    <property type="protein sequence ID" value="CAG8716759.1"/>
    <property type="molecule type" value="Genomic_DNA"/>
</dbReference>
<dbReference type="AlphaFoldDB" id="A0A9N9I1T0"/>
<evidence type="ECO:0000313" key="1">
    <source>
        <dbReference type="EMBL" id="CAG8716759.1"/>
    </source>
</evidence>